<name>A0A2P5GTD1_9ENTR</name>
<evidence type="ECO:0000256" key="1">
    <source>
        <dbReference type="SAM" id="MobiDB-lite"/>
    </source>
</evidence>
<evidence type="ECO:0000313" key="3">
    <source>
        <dbReference type="EMBL" id="POP49803.1"/>
    </source>
</evidence>
<keyword evidence="4" id="KW-1185">Reference proteome</keyword>
<evidence type="ECO:0000313" key="2">
    <source>
        <dbReference type="EMBL" id="POP46333.1"/>
    </source>
</evidence>
<dbReference type="Proteomes" id="UP000237073">
    <property type="component" value="Unassembled WGS sequence"/>
</dbReference>
<comment type="caution">
    <text evidence="3">The sequence shown here is derived from an EMBL/GenBank/DDBJ whole genome shotgun (WGS) entry which is preliminary data.</text>
</comment>
<evidence type="ECO:0000313" key="5">
    <source>
        <dbReference type="Proteomes" id="UP000247005"/>
    </source>
</evidence>
<dbReference type="EMBL" id="PQGD01000004">
    <property type="protein sequence ID" value="POP49803.1"/>
    <property type="molecule type" value="Genomic_DNA"/>
</dbReference>
<gene>
    <name evidence="3" type="ORF">CHU32_06155</name>
    <name evidence="2" type="ORF">CHU33_06140</name>
</gene>
<proteinExistence type="predicted"/>
<organism evidence="3 5">
    <name type="scientific">Superficieibacter electus</name>
    <dbReference type="NCBI Taxonomy" id="2022662"/>
    <lineage>
        <taxon>Bacteria</taxon>
        <taxon>Pseudomonadati</taxon>
        <taxon>Pseudomonadota</taxon>
        <taxon>Gammaproteobacteria</taxon>
        <taxon>Enterobacterales</taxon>
        <taxon>Enterobacteriaceae</taxon>
        <taxon>Superficieibacter</taxon>
    </lineage>
</organism>
<feature type="compositionally biased region" description="Polar residues" evidence="1">
    <location>
        <begin position="75"/>
        <end position="86"/>
    </location>
</feature>
<dbReference type="AlphaFoldDB" id="A0A2P5GTD1"/>
<dbReference type="Proteomes" id="UP000247005">
    <property type="component" value="Unassembled WGS sequence"/>
</dbReference>
<sequence>MGRRRLPGRQDVLPTILQAGQGEATARYIGCFANDIVGRARRSRRPVYRMFCQRYCMPGKAKPPPGIMVTGVPLSPSSSSAHGKRR</sequence>
<feature type="region of interest" description="Disordered" evidence="1">
    <location>
        <begin position="66"/>
        <end position="86"/>
    </location>
</feature>
<reference evidence="4 5" key="1">
    <citation type="submission" date="2018-01" db="EMBL/GenBank/DDBJ databases">
        <title>Superficieibacter electus gen. nov., sp. nov., an extended-spectrum beta-lactamase possessing member of the Enterobacteriaceae family, isolated from intensive care unit surfaces.</title>
        <authorList>
            <person name="Potter R.F."/>
            <person name="D'Souza A.W."/>
        </authorList>
    </citation>
    <scope>NUCLEOTIDE SEQUENCE [LARGE SCALE GENOMIC DNA]</scope>
    <source>
        <strain evidence="3 5">BP-1</strain>
        <strain evidence="2 4">BP-2</strain>
    </source>
</reference>
<dbReference type="EMBL" id="PQGE01000004">
    <property type="protein sequence ID" value="POP46333.1"/>
    <property type="molecule type" value="Genomic_DNA"/>
</dbReference>
<protein>
    <submittedName>
        <fullName evidence="3">Uncharacterized protein</fullName>
    </submittedName>
</protein>
<accession>A0A2P5GTD1</accession>
<evidence type="ECO:0000313" key="4">
    <source>
        <dbReference type="Proteomes" id="UP000237073"/>
    </source>
</evidence>